<dbReference type="PANTHER" id="PTHR12131">
    <property type="entry name" value="ATP-DEPENDENT RNA AND DNA HELICASE"/>
    <property type="match status" value="1"/>
</dbReference>
<feature type="compositionally biased region" description="Basic and acidic residues" evidence="5">
    <location>
        <begin position="770"/>
        <end position="781"/>
    </location>
</feature>
<feature type="region of interest" description="Disordered" evidence="5">
    <location>
        <begin position="908"/>
        <end position="982"/>
    </location>
</feature>
<keyword evidence="4" id="KW-0067">ATP-binding</keyword>
<feature type="domain" description="Helicase C-terminal" evidence="6">
    <location>
        <begin position="165"/>
        <end position="318"/>
    </location>
</feature>
<dbReference type="Pfam" id="PF00271">
    <property type="entry name" value="Helicase_C"/>
    <property type="match status" value="1"/>
</dbReference>
<keyword evidence="3" id="KW-0347">Helicase</keyword>
<protein>
    <recommendedName>
        <fullName evidence="6">Helicase C-terminal domain-containing protein</fullName>
    </recommendedName>
</protein>
<feature type="compositionally biased region" description="Basic and acidic residues" evidence="5">
    <location>
        <begin position="844"/>
        <end position="878"/>
    </location>
</feature>
<dbReference type="RefSeq" id="WP_251935664.1">
    <property type="nucleotide sequence ID" value="NZ_CP098747.1"/>
</dbReference>
<evidence type="ECO:0000259" key="6">
    <source>
        <dbReference type="PROSITE" id="PS51194"/>
    </source>
</evidence>
<dbReference type="PANTHER" id="PTHR12131:SF1">
    <property type="entry name" value="ATP-DEPENDENT RNA HELICASE SUPV3L1, MITOCHONDRIAL-RELATED"/>
    <property type="match status" value="1"/>
</dbReference>
<evidence type="ECO:0000256" key="5">
    <source>
        <dbReference type="SAM" id="MobiDB-lite"/>
    </source>
</evidence>
<dbReference type="InterPro" id="IPR027417">
    <property type="entry name" value="P-loop_NTPase"/>
</dbReference>
<feature type="compositionally biased region" description="Basic and acidic residues" evidence="5">
    <location>
        <begin position="797"/>
        <end position="807"/>
    </location>
</feature>
<dbReference type="InterPro" id="IPR001650">
    <property type="entry name" value="Helicase_C-like"/>
</dbReference>
<dbReference type="SMART" id="SM00490">
    <property type="entry name" value="HELICc"/>
    <property type="match status" value="1"/>
</dbReference>
<evidence type="ECO:0000256" key="3">
    <source>
        <dbReference type="ARBA" id="ARBA00022806"/>
    </source>
</evidence>
<evidence type="ECO:0000256" key="1">
    <source>
        <dbReference type="ARBA" id="ARBA00022741"/>
    </source>
</evidence>
<accession>A0ABY4W5A4</accession>
<keyword evidence="1" id="KW-0547">Nucleotide-binding</keyword>
<feature type="compositionally biased region" description="Basic residues" evidence="5">
    <location>
        <begin position="923"/>
        <end position="940"/>
    </location>
</feature>
<keyword evidence="8" id="KW-1185">Reference proteome</keyword>
<keyword evidence="2" id="KW-0378">Hydrolase</keyword>
<evidence type="ECO:0000256" key="2">
    <source>
        <dbReference type="ARBA" id="ARBA00022801"/>
    </source>
</evidence>
<feature type="region of interest" description="Disordered" evidence="5">
    <location>
        <begin position="766"/>
        <end position="890"/>
    </location>
</feature>
<dbReference type="Gene3D" id="3.40.50.300">
    <property type="entry name" value="P-loop containing nucleotide triphosphate hydrolases"/>
    <property type="match status" value="2"/>
</dbReference>
<sequence>MPPNTYSPSSQSLKADRITAVLGPTNTGKTHLAVERMMGHADGIIGLPLRLLAREIYDRVAGQKGAANVALVTGEEKIIPPHAVYFICTVEAMPLDRGFEFLAIDEIQLAADPERGHVFTDRLLHARGREETMFLGAETIRPWIQRLIPEASFISRPRFSKLSYRGPKKISRLPPRSVIVAFSSNDVYAIAELVRRQRGGAAVVMGNLSPRTRNAQVELYQSGDVDYLVATDAIGMGLNMDIDHVAFAGTVKYDGAISRRLRPAEFAQIAGRAGRHMNDGTFGTTANVEPLEEDLVEKIESHEFDSVRNIRWRNQNLNFTTARDLLRSLEKNPAIEGMVSPRDPEDYTAFKTLIRDDEVRQHSQSSAKVRQLWQVCQVPDFRQTMHDEHVRLLKQIFLHLQSSSGKLPSDWISNHLNRLQKTDGDIDTLATRIAHTRTWTYISHVSEWMDDYKHWQDAARNIEDKLSDALHERLTQRFVDRRTAMLVRKLKDSSQLEAQISDTGDVQVEGHFIGTLVGLKFNADTSVNSTEARTLRNVGNKTIAAEIAVRAARLAAAPDEAITLDGEGKISWEGAIIASLVKGESVLKPKLQLLASEQLNGPALESATKRLNDWINAQIDTRLKPLVMLADLPLTGAARGIAFQVSENLGALPRYKLGDQIRNLDKKDYGRLKFGGLRVGYEHVFMPILLKPDPTALRCLLWAIHEERNPIPPLPPAGRVSFETEKGLHWSYYLTAGYAVFNNLAVRMDMLDRLAGLLRRASRGLIDTTEPPKSESPEVKPAEAATDSPESGSDTAPKAEEAEKMDAAPEAPAETAAEPTATPEETVADAKPEGESGAAPADADAVKKDAAAAAEADKATNDGAAKGKDSNPRKKDLPRNLPFKPTHEMLSLVGTTREQFSLILDKLGYEQQGEGEDITYRRVPYHKRKRAEKPKPKSRKPQQNTAGKPASKSKPARRKPAPRAPEIDPDSPFAILKTLGKK</sequence>
<dbReference type="Proteomes" id="UP001056291">
    <property type="component" value="Chromosome"/>
</dbReference>
<gene>
    <name evidence="7" type="ORF">NBZ79_03785</name>
</gene>
<name>A0ABY4W5A4_9PROT</name>
<proteinExistence type="predicted"/>
<dbReference type="InterPro" id="IPR055206">
    <property type="entry name" value="DEXQc_SUV3"/>
</dbReference>
<dbReference type="SUPFAM" id="SSF52540">
    <property type="entry name" value="P-loop containing nucleoside triphosphate hydrolases"/>
    <property type="match status" value="2"/>
</dbReference>
<feature type="compositionally biased region" description="Low complexity" evidence="5">
    <location>
        <begin position="808"/>
        <end position="825"/>
    </location>
</feature>
<organism evidence="7 8">
    <name type="scientific">Sneathiella marina</name>
    <dbReference type="NCBI Taxonomy" id="2950108"/>
    <lineage>
        <taxon>Bacteria</taxon>
        <taxon>Pseudomonadati</taxon>
        <taxon>Pseudomonadota</taxon>
        <taxon>Alphaproteobacteria</taxon>
        <taxon>Sneathiellales</taxon>
        <taxon>Sneathiellaceae</taxon>
        <taxon>Sneathiella</taxon>
    </lineage>
</organism>
<dbReference type="Pfam" id="PF22527">
    <property type="entry name" value="DEXQc_Suv3"/>
    <property type="match status" value="1"/>
</dbReference>
<dbReference type="PROSITE" id="PS51194">
    <property type="entry name" value="HELICASE_CTER"/>
    <property type="match status" value="1"/>
</dbReference>
<dbReference type="InterPro" id="IPR050699">
    <property type="entry name" value="RNA-DNA_Helicase"/>
</dbReference>
<dbReference type="EMBL" id="CP098747">
    <property type="protein sequence ID" value="USG62094.1"/>
    <property type="molecule type" value="Genomic_DNA"/>
</dbReference>
<reference evidence="7" key="1">
    <citation type="submission" date="2022-06" db="EMBL/GenBank/DDBJ databases">
        <title>Sneathiella actinostolidae sp. nov., isolated from a sea anemonein the Western Pacific Ocean.</title>
        <authorList>
            <person name="Wei M.J."/>
        </authorList>
    </citation>
    <scope>NUCLEOTIDE SEQUENCE</scope>
    <source>
        <strain evidence="7">PHK-P5</strain>
    </source>
</reference>
<evidence type="ECO:0000313" key="8">
    <source>
        <dbReference type="Proteomes" id="UP001056291"/>
    </source>
</evidence>
<evidence type="ECO:0000256" key="4">
    <source>
        <dbReference type="ARBA" id="ARBA00022840"/>
    </source>
</evidence>
<evidence type="ECO:0000313" key="7">
    <source>
        <dbReference type="EMBL" id="USG62094.1"/>
    </source>
</evidence>